<feature type="compositionally biased region" description="Low complexity" evidence="1">
    <location>
        <begin position="1"/>
        <end position="11"/>
    </location>
</feature>
<evidence type="ECO:0000313" key="2">
    <source>
        <dbReference type="EMBL" id="SCU73400.1"/>
    </source>
</evidence>
<dbReference type="EMBL" id="FMSH01000012">
    <property type="protein sequence ID" value="SCU73400.1"/>
    <property type="molecule type" value="Genomic_DNA"/>
</dbReference>
<proteinExistence type="predicted"/>
<accession>A0A1K0I8D0</accession>
<feature type="compositionally biased region" description="Basic and acidic residues" evidence="1">
    <location>
        <begin position="14"/>
        <end position="23"/>
    </location>
</feature>
<name>A0A1K0I8D0_CUPNE</name>
<reference evidence="2" key="1">
    <citation type="submission" date="2016-09" db="EMBL/GenBank/DDBJ databases">
        <authorList>
            <person name="Capua I."/>
            <person name="De Benedictis P."/>
            <person name="Joannis T."/>
            <person name="Lombin L.H."/>
            <person name="Cattoli G."/>
        </authorList>
    </citation>
    <scope>NUCLEOTIDE SEQUENCE</scope>
    <source>
        <strain evidence="2">B9</strain>
    </source>
</reference>
<organism evidence="2">
    <name type="scientific">Cupriavidus necator</name>
    <name type="common">Alcaligenes eutrophus</name>
    <name type="synonym">Ralstonia eutropha</name>
    <dbReference type="NCBI Taxonomy" id="106590"/>
    <lineage>
        <taxon>Bacteria</taxon>
        <taxon>Pseudomonadati</taxon>
        <taxon>Pseudomonadota</taxon>
        <taxon>Betaproteobacteria</taxon>
        <taxon>Burkholderiales</taxon>
        <taxon>Burkholderiaceae</taxon>
        <taxon>Cupriavidus</taxon>
    </lineage>
</organism>
<protein>
    <submittedName>
        <fullName evidence="2">Uncharacterized protein</fullName>
    </submittedName>
</protein>
<gene>
    <name evidence="2" type="ORF">CNECB9_1090005</name>
</gene>
<evidence type="ECO:0000256" key="1">
    <source>
        <dbReference type="SAM" id="MobiDB-lite"/>
    </source>
</evidence>
<sequence length="61" mass="6287">MAARAATRAGALESSKDADKRIELAPAGPGLTLPVKTRTRPPVWRDGTIPAPGVCAQPSHA</sequence>
<dbReference type="AlphaFoldDB" id="A0A1K0I8D0"/>
<feature type="region of interest" description="Disordered" evidence="1">
    <location>
        <begin position="1"/>
        <end position="61"/>
    </location>
</feature>